<name>A0A2N3Y4Z0_SACSN</name>
<keyword evidence="3" id="KW-1185">Reference proteome</keyword>
<dbReference type="Gene3D" id="1.10.1200.10">
    <property type="entry name" value="ACP-like"/>
    <property type="match status" value="1"/>
</dbReference>
<dbReference type="Proteomes" id="UP000233786">
    <property type="component" value="Unassembled WGS sequence"/>
</dbReference>
<dbReference type="PROSITE" id="PS50075">
    <property type="entry name" value="CARRIER"/>
    <property type="match status" value="1"/>
</dbReference>
<dbReference type="InterPro" id="IPR009081">
    <property type="entry name" value="PP-bd_ACP"/>
</dbReference>
<proteinExistence type="predicted"/>
<feature type="domain" description="Carrier" evidence="1">
    <location>
        <begin position="2"/>
        <end position="77"/>
    </location>
</feature>
<evidence type="ECO:0000313" key="3">
    <source>
        <dbReference type="Proteomes" id="UP000233786"/>
    </source>
</evidence>
<accession>A0A2N3Y4Z0</accession>
<dbReference type="OrthoDB" id="3700023at2"/>
<protein>
    <submittedName>
        <fullName evidence="2">Acyl carrier protein</fullName>
    </submittedName>
</protein>
<organism evidence="2 3">
    <name type="scientific">Saccharopolyspora spinosa</name>
    <dbReference type="NCBI Taxonomy" id="60894"/>
    <lineage>
        <taxon>Bacteria</taxon>
        <taxon>Bacillati</taxon>
        <taxon>Actinomycetota</taxon>
        <taxon>Actinomycetes</taxon>
        <taxon>Pseudonocardiales</taxon>
        <taxon>Pseudonocardiaceae</taxon>
        <taxon>Saccharopolyspora</taxon>
    </lineage>
</organism>
<dbReference type="InterPro" id="IPR036736">
    <property type="entry name" value="ACP-like_sf"/>
</dbReference>
<dbReference type="SUPFAM" id="SSF47336">
    <property type="entry name" value="ACP-like"/>
    <property type="match status" value="1"/>
</dbReference>
<evidence type="ECO:0000259" key="1">
    <source>
        <dbReference type="PROSITE" id="PS50075"/>
    </source>
</evidence>
<sequence length="77" mass="8572">MSDTYRRLTDVLSGWSKVASPEITPEMEIDAGLDIDSLTRLELCLALKKEFQQPIDDDQVFAATTVSDLLNLLSTPE</sequence>
<dbReference type="RefSeq" id="WP_010312134.1">
    <property type="nucleotide sequence ID" value="NZ_CP061007.1"/>
</dbReference>
<comment type="caution">
    <text evidence="2">The sequence shown here is derived from an EMBL/GenBank/DDBJ whole genome shotgun (WGS) entry which is preliminary data.</text>
</comment>
<evidence type="ECO:0000313" key="2">
    <source>
        <dbReference type="EMBL" id="PKW17970.1"/>
    </source>
</evidence>
<dbReference type="EMBL" id="PJNB01000001">
    <property type="protein sequence ID" value="PKW17970.1"/>
    <property type="molecule type" value="Genomic_DNA"/>
</dbReference>
<reference evidence="2" key="1">
    <citation type="submission" date="2017-12" db="EMBL/GenBank/DDBJ databases">
        <title>Sequencing the genomes of 1000 Actinobacteria strains.</title>
        <authorList>
            <person name="Klenk H.-P."/>
        </authorList>
    </citation>
    <scope>NUCLEOTIDE SEQUENCE [LARGE SCALE GENOMIC DNA]</scope>
    <source>
        <strain evidence="2">DSM 44228</strain>
    </source>
</reference>
<gene>
    <name evidence="2" type="ORF">A8926_6012</name>
</gene>
<dbReference type="AlphaFoldDB" id="A0A2N3Y4Z0"/>
<dbReference type="STRING" id="994479.GCA_000194155_05856"/>
<dbReference type="Pfam" id="PF00550">
    <property type="entry name" value="PP-binding"/>
    <property type="match status" value="1"/>
</dbReference>